<dbReference type="PANTHER" id="PTHR28069">
    <property type="entry name" value="GH20023P"/>
    <property type="match status" value="1"/>
</dbReference>
<organism evidence="2">
    <name type="scientific">Ostreococcus mediterraneus</name>
    <dbReference type="NCBI Taxonomy" id="1486918"/>
    <lineage>
        <taxon>Eukaryota</taxon>
        <taxon>Viridiplantae</taxon>
        <taxon>Chlorophyta</taxon>
        <taxon>Mamiellophyceae</taxon>
        <taxon>Mamiellales</taxon>
        <taxon>Bathycoccaceae</taxon>
        <taxon>Ostreococcus</taxon>
    </lineage>
</organism>
<sequence length="242" mass="26477">MVHALRRLGTLETVARAHDAAPGASVDARATIRVLCLGADRHEGTNPRATARAFVGVREAAWRAGVETVSVLCVGPNVKVDDGVDLNVAYDVRDRMSSSSLSSDVPSGAALRVEYRTGLYHDEAPPTLEEAPDVAFAFNAGVWGYDPSDWAPTIERVVIDERTPLVVTSYTLLEAESDEDAMRSSLSEFDDKVKWVWQAEMNPSQSTEVRDLGFDRSDYIDSEKDSSELKENSAWQCVAVRG</sequence>
<proteinExistence type="predicted"/>
<evidence type="ECO:0000259" key="1">
    <source>
        <dbReference type="Pfam" id="PF20179"/>
    </source>
</evidence>
<name>A0A7S0Z8Q5_9CHLO</name>
<gene>
    <name evidence="2" type="ORF">OMED0930_LOCUS5316</name>
</gene>
<dbReference type="AlphaFoldDB" id="A0A7S0Z8Q5"/>
<accession>A0A7S0Z8Q5</accession>
<dbReference type="EMBL" id="HBFO01007564">
    <property type="protein sequence ID" value="CAD8814199.1"/>
    <property type="molecule type" value="Transcribed_RNA"/>
</dbReference>
<evidence type="ECO:0000313" key="2">
    <source>
        <dbReference type="EMBL" id="CAD8814199.1"/>
    </source>
</evidence>
<protein>
    <recommendedName>
        <fullName evidence="1">Mitochondrial splicing suppressor 51-like C-terminal domain-containing protein</fullName>
    </recommendedName>
</protein>
<reference evidence="2" key="1">
    <citation type="submission" date="2021-01" db="EMBL/GenBank/DDBJ databases">
        <authorList>
            <person name="Corre E."/>
            <person name="Pelletier E."/>
            <person name="Niang G."/>
            <person name="Scheremetjew M."/>
            <person name="Finn R."/>
            <person name="Kale V."/>
            <person name="Holt S."/>
            <person name="Cochrane G."/>
            <person name="Meng A."/>
            <person name="Brown T."/>
            <person name="Cohen L."/>
        </authorList>
    </citation>
    <scope>NUCLEOTIDE SEQUENCE</scope>
    <source>
        <strain evidence="2">Clade-D-RCC1621</strain>
    </source>
</reference>
<dbReference type="InterPro" id="IPR046824">
    <property type="entry name" value="Mss51-like_C"/>
</dbReference>
<feature type="domain" description="Mitochondrial splicing suppressor 51-like C-terminal" evidence="1">
    <location>
        <begin position="23"/>
        <end position="206"/>
    </location>
</feature>
<dbReference type="Pfam" id="PF20179">
    <property type="entry name" value="MSS51_C"/>
    <property type="match status" value="1"/>
</dbReference>